<organism evidence="16 17">
    <name type="scientific">Hydrogenophaga electricum</name>
    <dbReference type="NCBI Taxonomy" id="1230953"/>
    <lineage>
        <taxon>Bacteria</taxon>
        <taxon>Pseudomonadati</taxon>
        <taxon>Pseudomonadota</taxon>
        <taxon>Betaproteobacteria</taxon>
        <taxon>Burkholderiales</taxon>
        <taxon>Comamonadaceae</taxon>
        <taxon>Hydrogenophaga</taxon>
    </lineage>
</organism>
<dbReference type="InterPro" id="IPR003141">
    <property type="entry name" value="Pol/His_phosphatase_N"/>
</dbReference>
<comment type="similarity">
    <text evidence="2 13">Belongs to the DNA polymerase type-C family. DnaE2 subfamily.</text>
</comment>
<name>A0ABQ6CCB9_9BURK</name>
<dbReference type="NCBIfam" id="TIGR00594">
    <property type="entry name" value="polc"/>
    <property type="match status" value="1"/>
</dbReference>
<evidence type="ECO:0000256" key="14">
    <source>
        <dbReference type="SAM" id="MobiDB-lite"/>
    </source>
</evidence>
<evidence type="ECO:0000256" key="4">
    <source>
        <dbReference type="ARBA" id="ARBA00017273"/>
    </source>
</evidence>
<dbReference type="InterPro" id="IPR040982">
    <property type="entry name" value="DNA_pol3_finger"/>
</dbReference>
<dbReference type="EC" id="2.7.7.7" evidence="3 13"/>
<dbReference type="InterPro" id="IPR011708">
    <property type="entry name" value="DNA_pol3_alpha_NTPase_dom"/>
</dbReference>
<reference evidence="17" key="1">
    <citation type="journal article" date="2019" name="Int. J. Syst. Evol. Microbiol.">
        <title>The Global Catalogue of Microorganisms (GCM) 10K type strain sequencing project: providing services to taxonomists for standard genome sequencing and annotation.</title>
        <authorList>
            <consortium name="The Broad Institute Genomics Platform"/>
            <consortium name="The Broad Institute Genome Sequencing Center for Infectious Disease"/>
            <person name="Wu L."/>
            <person name="Ma J."/>
        </authorList>
    </citation>
    <scope>NUCLEOTIDE SEQUENCE [LARGE SCALE GENOMIC DNA]</scope>
    <source>
        <strain evidence="17">NBRC 109341</strain>
    </source>
</reference>
<dbReference type="Pfam" id="PF01336">
    <property type="entry name" value="tRNA_anti-codon"/>
    <property type="match status" value="1"/>
</dbReference>
<dbReference type="RefSeq" id="WP_284308660.1">
    <property type="nucleotide sequence ID" value="NZ_BSPB01000035.1"/>
</dbReference>
<dbReference type="Gene3D" id="1.10.150.870">
    <property type="match status" value="1"/>
</dbReference>
<comment type="subcellular location">
    <subcellularLocation>
        <location evidence="1 13">Cytoplasm</location>
    </subcellularLocation>
</comment>
<evidence type="ECO:0000256" key="12">
    <source>
        <dbReference type="ARBA" id="ARBA00049244"/>
    </source>
</evidence>
<dbReference type="Gene3D" id="2.40.50.140">
    <property type="entry name" value="Nucleic acid-binding proteins"/>
    <property type="match status" value="1"/>
</dbReference>
<keyword evidence="7 13" id="KW-0548">Nucleotidyltransferase</keyword>
<dbReference type="Pfam" id="PF17657">
    <property type="entry name" value="DNA_pol3_finger"/>
    <property type="match status" value="1"/>
</dbReference>
<keyword evidence="5 13" id="KW-0963">Cytoplasm</keyword>
<dbReference type="CDD" id="cd04485">
    <property type="entry name" value="DnaE_OBF"/>
    <property type="match status" value="1"/>
</dbReference>
<dbReference type="HAMAP" id="MF_01902">
    <property type="entry name" value="DNApol_error_prone"/>
    <property type="match status" value="1"/>
</dbReference>
<evidence type="ECO:0000256" key="7">
    <source>
        <dbReference type="ARBA" id="ARBA00022695"/>
    </source>
</evidence>
<comment type="catalytic activity">
    <reaction evidence="12 13">
        <text>DNA(n) + a 2'-deoxyribonucleoside 5'-triphosphate = DNA(n+1) + diphosphate</text>
        <dbReference type="Rhea" id="RHEA:22508"/>
        <dbReference type="Rhea" id="RHEA-COMP:17339"/>
        <dbReference type="Rhea" id="RHEA-COMP:17340"/>
        <dbReference type="ChEBI" id="CHEBI:33019"/>
        <dbReference type="ChEBI" id="CHEBI:61560"/>
        <dbReference type="ChEBI" id="CHEBI:173112"/>
        <dbReference type="EC" id="2.7.7.7"/>
    </reaction>
</comment>
<protein>
    <recommendedName>
        <fullName evidence="4 13">Error-prone DNA polymerase</fullName>
        <ecNumber evidence="3 13">2.7.7.7</ecNumber>
    </recommendedName>
</protein>
<proteinExistence type="inferred from homology"/>
<dbReference type="InterPro" id="IPR012340">
    <property type="entry name" value="NA-bd_OB-fold"/>
</dbReference>
<keyword evidence="8 13" id="KW-0235">DNA replication</keyword>
<dbReference type="Proteomes" id="UP001156903">
    <property type="component" value="Unassembled WGS sequence"/>
</dbReference>
<comment type="caution">
    <text evidence="16">The sequence shown here is derived from an EMBL/GenBank/DDBJ whole genome shotgun (WGS) entry which is preliminary data.</text>
</comment>
<keyword evidence="11 13" id="KW-0234">DNA repair</keyword>
<feature type="domain" description="Polymerase/histidinol phosphatase N-terminal" evidence="15">
    <location>
        <begin position="19"/>
        <end position="86"/>
    </location>
</feature>
<evidence type="ECO:0000256" key="6">
    <source>
        <dbReference type="ARBA" id="ARBA00022679"/>
    </source>
</evidence>
<evidence type="ECO:0000259" key="15">
    <source>
        <dbReference type="SMART" id="SM00481"/>
    </source>
</evidence>
<accession>A0ABQ6CCB9</accession>
<dbReference type="SMART" id="SM00481">
    <property type="entry name" value="POLIIIAc"/>
    <property type="match status" value="1"/>
</dbReference>
<keyword evidence="9 13" id="KW-0227">DNA damage</keyword>
<evidence type="ECO:0000256" key="5">
    <source>
        <dbReference type="ARBA" id="ARBA00022490"/>
    </source>
</evidence>
<evidence type="ECO:0000256" key="10">
    <source>
        <dbReference type="ARBA" id="ARBA00022932"/>
    </source>
</evidence>
<feature type="region of interest" description="Disordered" evidence="14">
    <location>
        <begin position="839"/>
        <end position="865"/>
    </location>
</feature>
<dbReference type="EMBL" id="BSPB01000035">
    <property type="protein sequence ID" value="GLS15852.1"/>
    <property type="molecule type" value="Genomic_DNA"/>
</dbReference>
<gene>
    <name evidence="13 16" type="primary">dnaE2</name>
    <name evidence="16" type="ORF">GCM10007935_32890</name>
</gene>
<evidence type="ECO:0000256" key="3">
    <source>
        <dbReference type="ARBA" id="ARBA00012417"/>
    </source>
</evidence>
<dbReference type="Pfam" id="PF07733">
    <property type="entry name" value="DNA_pol3_alpha"/>
    <property type="match status" value="1"/>
</dbReference>
<sequence length="1068" mass="117775">MASSPDVHDPAPPALPDCAELLCSSNFSFLRGASHAEELVARAKALGYRALAITDECSMAGIARAHVAARKHRLPLIVGSQFRVEADRGEGEAFTFVLLATSLEGYGNLCEFITRLRRAAAKGHYRLRRRDIDPKALADCLALAVPPRGAPQAHTDAIARWLLGAFTGRCWLGVTQLGRLDDELHLQHLRVASALTAVPLVAVGDVLMHVRSRKPLQDVLTAIRVGRPLTECGYALAPNAEQHLRTRVRLAQCFPPELLAETLRVAERCAGWSLDELRYQYPDEGVPPGQTPASHLRALALAGAAERWPGGVAPGLRAQIEHELALIIELGYEHYFLTVHDIVAFARSQGILCQGRGSAANSVVCYCLRITEVDPGRASVLFERFISRERNEPPDIDVDFEHERREEVIQYLYRQYGRERAALTATVISYRPRSTVRDVGKALGFDDTALAALSSGYRWWDEDGLADTRLREAGLDPDSLAVRQLATLVKQLLGFPRHLSQHTGGFVLTRGPLARLVPIENASMPERTVIQWDKDDLDAMGLLKVDVLALGMLTALRRSLDFIGQWRGAPLRLEDIPDRDAATYDMICAADTMGVFQIESRAQMSMLPRLRPRVFYDLVIEVALVRPGPIQGGAVHPYLNRRQGKEAIDYPKGLEAALHRTLGVPVFQEQCMQIAMIAADFTPGEADALRRAMGAWRRTGGLGAYEHRLIDGMTRNGYPLDFAQRVVEQVKGFSSYGFPESHAVSFALLVYDSAWVKRHHPAEFLAALLNSQPLGFYTPSQLVQDARRHGVEVRPVDVCHSDWDCTLEPRADSPKPAVRLGLRLVEGLSQAAASRLLAARHPGASSRGTESASPGRSSGTQRGFTSTEDLALRAGLDQADLQHLAAADALRSLSGHRRQQMWDAAGLRAAPALLRGSPVNEVALALPEAPEGEAIVWDYASLGLTLRRHPLALLRERLQARRFMTAADLRAAPDGRLVRACGIVTGRQQPETSKGVVFVTLEDETGVVQVIVWRALRERQRHELTRSRLLAVYGVWQREGEVCNLIAGRLEDLTPWLGRLAPQSRDFH</sequence>
<evidence type="ECO:0000313" key="17">
    <source>
        <dbReference type="Proteomes" id="UP001156903"/>
    </source>
</evidence>
<feature type="compositionally biased region" description="Polar residues" evidence="14">
    <location>
        <begin position="846"/>
        <end position="865"/>
    </location>
</feature>
<evidence type="ECO:0000256" key="2">
    <source>
        <dbReference type="ARBA" id="ARBA00007391"/>
    </source>
</evidence>
<keyword evidence="17" id="KW-1185">Reference proteome</keyword>
<evidence type="ECO:0000256" key="9">
    <source>
        <dbReference type="ARBA" id="ARBA00022763"/>
    </source>
</evidence>
<dbReference type="InterPro" id="IPR016195">
    <property type="entry name" value="Pol/histidinol_Pase-like"/>
</dbReference>
<dbReference type="CDD" id="cd07434">
    <property type="entry name" value="PHP_PolIIIA_DnaE2"/>
    <property type="match status" value="1"/>
</dbReference>
<dbReference type="Pfam" id="PF14579">
    <property type="entry name" value="HHH_6"/>
    <property type="match status" value="1"/>
</dbReference>
<dbReference type="PANTHER" id="PTHR32294:SF4">
    <property type="entry name" value="ERROR-PRONE DNA POLYMERASE"/>
    <property type="match status" value="1"/>
</dbReference>
<evidence type="ECO:0000256" key="11">
    <source>
        <dbReference type="ARBA" id="ARBA00023204"/>
    </source>
</evidence>
<dbReference type="InterPro" id="IPR004805">
    <property type="entry name" value="DnaE2/DnaE/PolC"/>
</dbReference>
<dbReference type="PANTHER" id="PTHR32294">
    <property type="entry name" value="DNA POLYMERASE III SUBUNIT ALPHA"/>
    <property type="match status" value="1"/>
</dbReference>
<evidence type="ECO:0000256" key="13">
    <source>
        <dbReference type="HAMAP-Rule" id="MF_01902"/>
    </source>
</evidence>
<comment type="function">
    <text evidence="13">DNA polymerase involved in damage-induced mutagenesis and translesion synthesis (TLS). It is not the major replicative DNA polymerase.</text>
</comment>
<evidence type="ECO:0000313" key="16">
    <source>
        <dbReference type="EMBL" id="GLS15852.1"/>
    </source>
</evidence>
<dbReference type="SUPFAM" id="SSF89550">
    <property type="entry name" value="PHP domain-like"/>
    <property type="match status" value="1"/>
</dbReference>
<evidence type="ECO:0000256" key="1">
    <source>
        <dbReference type="ARBA" id="ARBA00004496"/>
    </source>
</evidence>
<dbReference type="Pfam" id="PF02811">
    <property type="entry name" value="PHP"/>
    <property type="match status" value="1"/>
</dbReference>
<dbReference type="NCBIfam" id="NF004225">
    <property type="entry name" value="PRK05672.1"/>
    <property type="match status" value="1"/>
</dbReference>
<dbReference type="Gene3D" id="3.20.20.140">
    <property type="entry name" value="Metal-dependent hydrolases"/>
    <property type="match status" value="1"/>
</dbReference>
<dbReference type="InterPro" id="IPR004365">
    <property type="entry name" value="NA-bd_OB_tRNA"/>
</dbReference>
<keyword evidence="6 13" id="KW-0808">Transferase</keyword>
<dbReference type="InterPro" id="IPR029460">
    <property type="entry name" value="DNAPol_HHH"/>
</dbReference>
<keyword evidence="10 13" id="KW-0239">DNA-directed DNA polymerase</keyword>
<evidence type="ECO:0000256" key="8">
    <source>
        <dbReference type="ARBA" id="ARBA00022705"/>
    </source>
</evidence>
<dbReference type="InterPro" id="IPR023073">
    <property type="entry name" value="DnaE2"/>
</dbReference>
<dbReference type="InterPro" id="IPR004013">
    <property type="entry name" value="PHP_dom"/>
</dbReference>